<evidence type="ECO:0000313" key="1">
    <source>
        <dbReference type="EMBL" id="KAF0726371.1"/>
    </source>
</evidence>
<name>A0A6A5ABX2_APHAT</name>
<protein>
    <submittedName>
        <fullName evidence="1">Uncharacterized protein</fullName>
    </submittedName>
</protein>
<feature type="non-terminal residue" evidence="1">
    <location>
        <position position="71"/>
    </location>
</feature>
<dbReference type="Proteomes" id="UP000469452">
    <property type="component" value="Unassembled WGS sequence"/>
</dbReference>
<organism evidence="1 2">
    <name type="scientific">Aphanomyces astaci</name>
    <name type="common">Crayfish plague agent</name>
    <dbReference type="NCBI Taxonomy" id="112090"/>
    <lineage>
        <taxon>Eukaryota</taxon>
        <taxon>Sar</taxon>
        <taxon>Stramenopiles</taxon>
        <taxon>Oomycota</taxon>
        <taxon>Saprolegniomycetes</taxon>
        <taxon>Saprolegniales</taxon>
        <taxon>Verrucalvaceae</taxon>
        <taxon>Aphanomyces</taxon>
    </lineage>
</organism>
<accession>A0A6A5ABX2</accession>
<sequence length="71" mass="7970">MLGYIYSKLGSAWSEGEQTRIRQSFENMVAVNFNRGLDAVDDLNDIDELRQAKAMAQCLAPLVRSNTMTSQ</sequence>
<proteinExistence type="predicted"/>
<dbReference type="EMBL" id="VJMI01015576">
    <property type="protein sequence ID" value="KAF0726371.1"/>
    <property type="molecule type" value="Genomic_DNA"/>
</dbReference>
<evidence type="ECO:0000313" key="2">
    <source>
        <dbReference type="Proteomes" id="UP000469452"/>
    </source>
</evidence>
<gene>
    <name evidence="1" type="ORF">AaE_009618</name>
</gene>
<reference evidence="1 2" key="1">
    <citation type="submission" date="2019-06" db="EMBL/GenBank/DDBJ databases">
        <title>Genomics analysis of Aphanomyces spp. identifies a new class of oomycete effector associated with host adaptation.</title>
        <authorList>
            <person name="Gaulin E."/>
        </authorList>
    </citation>
    <scope>NUCLEOTIDE SEQUENCE [LARGE SCALE GENOMIC DNA]</scope>
    <source>
        <strain evidence="1 2">E</strain>
    </source>
</reference>
<comment type="caution">
    <text evidence="1">The sequence shown here is derived from an EMBL/GenBank/DDBJ whole genome shotgun (WGS) entry which is preliminary data.</text>
</comment>
<dbReference type="AlphaFoldDB" id="A0A6A5ABX2"/>